<dbReference type="Gene3D" id="3.30.450.40">
    <property type="match status" value="1"/>
</dbReference>
<dbReference type="InterPro" id="IPR035919">
    <property type="entry name" value="EAL_sf"/>
</dbReference>
<dbReference type="InterPro" id="IPR001633">
    <property type="entry name" value="EAL_dom"/>
</dbReference>
<feature type="domain" description="EAL" evidence="1">
    <location>
        <begin position="303"/>
        <end position="555"/>
    </location>
</feature>
<dbReference type="CDD" id="cd01948">
    <property type="entry name" value="EAL"/>
    <property type="match status" value="1"/>
</dbReference>
<dbReference type="EMBL" id="CP118099">
    <property type="protein sequence ID" value="WDH76005.1"/>
    <property type="molecule type" value="Genomic_DNA"/>
</dbReference>
<reference evidence="3 4" key="1">
    <citation type="submission" date="2023-02" db="EMBL/GenBank/DDBJ databases">
        <title>A bacterium isolated from plastisphere.</title>
        <authorList>
            <person name="Sun Y."/>
        </authorList>
    </citation>
    <scope>NUCLEOTIDE SEQUENCE [LARGE SCALE GENOMIC DNA]</scope>
    <source>
        <strain evidence="4">a-1</strain>
    </source>
</reference>
<dbReference type="NCBIfam" id="TIGR00254">
    <property type="entry name" value="GGDEF"/>
    <property type="match status" value="2"/>
</dbReference>
<dbReference type="InterPro" id="IPR013656">
    <property type="entry name" value="PAS_4"/>
</dbReference>
<dbReference type="CDD" id="cd01949">
    <property type="entry name" value="GGDEF"/>
    <property type="match status" value="1"/>
</dbReference>
<dbReference type="Gene3D" id="3.20.20.450">
    <property type="entry name" value="EAL domain"/>
    <property type="match status" value="1"/>
</dbReference>
<dbReference type="Gene3D" id="3.30.70.270">
    <property type="match status" value="2"/>
</dbReference>
<dbReference type="SMART" id="SM00052">
    <property type="entry name" value="EAL"/>
    <property type="match status" value="1"/>
</dbReference>
<dbReference type="InterPro" id="IPR000160">
    <property type="entry name" value="GGDEF_dom"/>
</dbReference>
<protein>
    <submittedName>
        <fullName evidence="3">EAL domain-containing protein</fullName>
    </submittedName>
</protein>
<keyword evidence="4" id="KW-1185">Reference proteome</keyword>
<dbReference type="SMART" id="SM00267">
    <property type="entry name" value="GGDEF"/>
    <property type="match status" value="2"/>
</dbReference>
<dbReference type="SMART" id="SM00065">
    <property type="entry name" value="GAF"/>
    <property type="match status" value="1"/>
</dbReference>
<evidence type="ECO:0000259" key="2">
    <source>
        <dbReference type="PROSITE" id="PS50887"/>
    </source>
</evidence>
<dbReference type="SUPFAM" id="SSF141868">
    <property type="entry name" value="EAL domain-like"/>
    <property type="match status" value="1"/>
</dbReference>
<proteinExistence type="predicted"/>
<dbReference type="PROSITE" id="PS50883">
    <property type="entry name" value="EAL"/>
    <property type="match status" value="1"/>
</dbReference>
<feature type="domain" description="GGDEF" evidence="2">
    <location>
        <begin position="921"/>
        <end position="1049"/>
    </location>
</feature>
<dbReference type="RefSeq" id="WP_274356869.1">
    <property type="nucleotide sequence ID" value="NZ_CP118099.1"/>
</dbReference>
<dbReference type="InterPro" id="IPR003018">
    <property type="entry name" value="GAF"/>
</dbReference>
<dbReference type="InterPro" id="IPR043128">
    <property type="entry name" value="Rev_trsase/Diguanyl_cyclase"/>
</dbReference>
<dbReference type="InterPro" id="IPR052155">
    <property type="entry name" value="Biofilm_reg_signaling"/>
</dbReference>
<dbReference type="PANTHER" id="PTHR44757">
    <property type="entry name" value="DIGUANYLATE CYCLASE DGCP"/>
    <property type="match status" value="1"/>
</dbReference>
<feature type="domain" description="GGDEF" evidence="2">
    <location>
        <begin position="163"/>
        <end position="293"/>
    </location>
</feature>
<dbReference type="SUPFAM" id="SSF55073">
    <property type="entry name" value="Nucleotide cyclase"/>
    <property type="match status" value="2"/>
</dbReference>
<name>A0ABY7X208_9BACL</name>
<dbReference type="InterPro" id="IPR029787">
    <property type="entry name" value="Nucleotide_cyclase"/>
</dbReference>
<dbReference type="Pfam" id="PF01590">
    <property type="entry name" value="GAF"/>
    <property type="match status" value="1"/>
</dbReference>
<dbReference type="Proteomes" id="UP001213680">
    <property type="component" value="Chromosome"/>
</dbReference>
<dbReference type="SUPFAM" id="SSF55781">
    <property type="entry name" value="GAF domain-like"/>
    <property type="match status" value="2"/>
</dbReference>
<dbReference type="InterPro" id="IPR029016">
    <property type="entry name" value="GAF-like_dom_sf"/>
</dbReference>
<sequence length="1056" mass="121140">MQRMKGDPHYLFELFTRLYRMVFLMEVSDEGYRYVHVSNQAKLASSLPDDVEGHYLHEMYQSEVANELIEHYDSVVETGDPVYFMSKMNIESNTARFASSMLVPIEDEAETVRYILSLTTDLSEEAEIKLLRSIEHMDYLTGMPNLMKVKLELDQLFEQQSSEETSVIRLHINRFKMMMSLQGVERSNQLIKDITRQLANTLPKGSIIGRVDSEDFIAVLPHVPIKIAYMYAEHLLDVIASHSYQVAEAEFPLSSCIGIGAGTTDADRIIMNASTALLEARQTGSQTIRLYEHDEYVQRYIDEIMIETELVKALKQDELYMVYQPKVSLDGAIHFEALIRWESPVLGIVSPEMFIRVAEQSLLIEDVTQFVLNQVCQEVSTHPEQFEGRRVAVNVSPNLFHENHMNELVSIIASYGLQPEQFEFEVTEHTLMHEPVATIKIVESLKQQGFRLMIDDFGVSYSSLNYLKLFEIDGIKIDRSFVAQLDQESGLKEYEIVKLIVSLAKKLGLEVTAEGVETEEQYRILRQLGCDEIQGYFFSRPMSLGDLDEALDILYSHQAMLSKIEQPSQLLQPSLDDREIKRLKAILRLEILNTPQEERYDRISRLTAQTLQMPVAFISIMTTDQQWLKSCVGIELESAHLKREWTLCNRVITSERPVVIEDVVSEAIESDSPWLERIGFYAGVPLRTKQGHVIGTLCVVDEQARTFTEANLQTLESFAHWVMTEIEHTEVLRRQINRQQVVEALYEATALRMPFQDQLERVQEILLEWVGYSHAVIFSIDTSHRLLAENGVSRLTWGEEELQSLHQLTTVGSQTLQEGELIVDGIEFTTLISFPLTHNHQVFGWIVLLAEQGNLNDQLDENTLQELTDTIRLLSRWMESGIRKERKQREMIHIAKQDQLTKLCNRHTLTTDLYKQLQRSQPITLLLIDLDDFKRINDQFGHLIGDEMLIEMAQRLHEFVQRVGGQVYRFSDNAFIVIQDGSPHRVKDINKVISQGITASNGEVIHLTASVGVTMVQSNDTIDAILHQVDLAMHIAKNNGGNQWFRYDVYSDGEEL</sequence>
<evidence type="ECO:0000259" key="1">
    <source>
        <dbReference type="PROSITE" id="PS50883"/>
    </source>
</evidence>
<dbReference type="Pfam" id="PF00563">
    <property type="entry name" value="EAL"/>
    <property type="match status" value="1"/>
</dbReference>
<dbReference type="Pfam" id="PF08448">
    <property type="entry name" value="PAS_4"/>
    <property type="match status" value="1"/>
</dbReference>
<accession>A0ABY7X208</accession>
<organism evidence="3 4">
    <name type="scientific">Exiguobacterium marinum</name>
    <dbReference type="NCBI Taxonomy" id="273528"/>
    <lineage>
        <taxon>Bacteria</taxon>
        <taxon>Bacillati</taxon>
        <taxon>Bacillota</taxon>
        <taxon>Bacilli</taxon>
        <taxon>Bacillales</taxon>
        <taxon>Bacillales Family XII. Incertae Sedis</taxon>
        <taxon>Exiguobacterium</taxon>
    </lineage>
</organism>
<evidence type="ECO:0000313" key="3">
    <source>
        <dbReference type="EMBL" id="WDH76005.1"/>
    </source>
</evidence>
<evidence type="ECO:0000313" key="4">
    <source>
        <dbReference type="Proteomes" id="UP001213680"/>
    </source>
</evidence>
<dbReference type="Gene3D" id="3.30.450.20">
    <property type="entry name" value="PAS domain"/>
    <property type="match status" value="1"/>
</dbReference>
<dbReference type="Pfam" id="PF00990">
    <property type="entry name" value="GGDEF"/>
    <property type="match status" value="2"/>
</dbReference>
<gene>
    <name evidence="3" type="ORF">PTI97_00280</name>
</gene>
<dbReference type="PROSITE" id="PS50887">
    <property type="entry name" value="GGDEF"/>
    <property type="match status" value="2"/>
</dbReference>
<dbReference type="PANTHER" id="PTHR44757:SF2">
    <property type="entry name" value="BIOFILM ARCHITECTURE MAINTENANCE PROTEIN MBAA"/>
    <property type="match status" value="1"/>
</dbReference>